<dbReference type="Proteomes" id="UP000612362">
    <property type="component" value="Unassembled WGS sequence"/>
</dbReference>
<dbReference type="GO" id="GO:0005975">
    <property type="term" value="P:carbohydrate metabolic process"/>
    <property type="evidence" value="ECO:0007669"/>
    <property type="project" value="InterPro"/>
</dbReference>
<dbReference type="SUPFAM" id="SSF51569">
    <property type="entry name" value="Aldolase"/>
    <property type="match status" value="1"/>
</dbReference>
<gene>
    <name evidence="2" type="primary">fsa</name>
    <name evidence="2" type="ORF">KSX_22880</name>
</gene>
<accession>A0A8J3MQM8</accession>
<keyword evidence="3" id="KW-1185">Reference proteome</keyword>
<evidence type="ECO:0000313" key="3">
    <source>
        <dbReference type="Proteomes" id="UP000612362"/>
    </source>
</evidence>
<name>A0A8J3MQM8_9CHLR</name>
<comment type="caution">
    <text evidence="2">The sequence shown here is derived from an EMBL/GenBank/DDBJ whole genome shotgun (WGS) entry which is preliminary data.</text>
</comment>
<dbReference type="PROSITE" id="PS01054">
    <property type="entry name" value="TRANSALDOLASE_1"/>
    <property type="match status" value="1"/>
</dbReference>
<dbReference type="PANTHER" id="PTHR10683:SF28">
    <property type="entry name" value="TRANSALDOLASE C"/>
    <property type="match status" value="1"/>
</dbReference>
<dbReference type="Pfam" id="PF00923">
    <property type="entry name" value="TAL_FSA"/>
    <property type="match status" value="1"/>
</dbReference>
<organism evidence="2 3">
    <name type="scientific">Ktedonospora formicarum</name>
    <dbReference type="NCBI Taxonomy" id="2778364"/>
    <lineage>
        <taxon>Bacteria</taxon>
        <taxon>Bacillati</taxon>
        <taxon>Chloroflexota</taxon>
        <taxon>Ktedonobacteria</taxon>
        <taxon>Ktedonobacterales</taxon>
        <taxon>Ktedonobacteraceae</taxon>
        <taxon>Ktedonospora</taxon>
    </lineage>
</organism>
<dbReference type="AlphaFoldDB" id="A0A8J3MQM8"/>
<dbReference type="InterPro" id="IPR013785">
    <property type="entry name" value="Aldolase_TIM"/>
</dbReference>
<evidence type="ECO:0000313" key="2">
    <source>
        <dbReference type="EMBL" id="GHO44125.1"/>
    </source>
</evidence>
<dbReference type="PANTHER" id="PTHR10683">
    <property type="entry name" value="TRANSALDOLASE"/>
    <property type="match status" value="1"/>
</dbReference>
<proteinExistence type="predicted"/>
<evidence type="ECO:0000256" key="1">
    <source>
        <dbReference type="ARBA" id="ARBA00023270"/>
    </source>
</evidence>
<dbReference type="EMBL" id="BNJF01000001">
    <property type="protein sequence ID" value="GHO44125.1"/>
    <property type="molecule type" value="Genomic_DNA"/>
</dbReference>
<dbReference type="RefSeq" id="WP_220193545.1">
    <property type="nucleotide sequence ID" value="NZ_BNJF01000001.1"/>
</dbReference>
<dbReference type="Gene3D" id="3.20.20.70">
    <property type="entry name" value="Aldolase class I"/>
    <property type="match status" value="1"/>
</dbReference>
<dbReference type="InterPro" id="IPR018225">
    <property type="entry name" value="Transaldolase_AS"/>
</dbReference>
<keyword evidence="1" id="KW-0704">Schiff base</keyword>
<dbReference type="InterPro" id="IPR001585">
    <property type="entry name" value="TAL/FSA"/>
</dbReference>
<sequence length="222" mass="24499">MALYVDSAYLDDIIAVAQIIPVSGVTTNPTLMLNASQRGQKLSPRALLNELLHHLPEGTIFIQPGATQAEEMYNEALAYINVNPQRVVPKIPLTVTGIRVARQIKQQEYRLSFTAVTSLAQAYSAAMVPVDYIIPYYNRLSRAGVDASQRIHCMAQLFAQQHLAPRILAASIKTPIEAANALLAGAHDLTVAPDVLYEMVTDPESEAAVERFSQDWRKMNKL</sequence>
<protein>
    <submittedName>
        <fullName evidence="2">Fructose-6-phosphate aldolase</fullName>
    </submittedName>
</protein>
<reference evidence="2" key="1">
    <citation type="submission" date="2020-10" db="EMBL/GenBank/DDBJ databases">
        <title>Taxonomic study of unclassified bacteria belonging to the class Ktedonobacteria.</title>
        <authorList>
            <person name="Yabe S."/>
            <person name="Wang C.M."/>
            <person name="Zheng Y."/>
            <person name="Sakai Y."/>
            <person name="Cavaletti L."/>
            <person name="Monciardini P."/>
            <person name="Donadio S."/>
        </authorList>
    </citation>
    <scope>NUCLEOTIDE SEQUENCE</scope>
    <source>
        <strain evidence="2">SOSP1-1</strain>
    </source>
</reference>